<evidence type="ECO:0000313" key="1">
    <source>
        <dbReference type="EMBL" id="XAE44421.1"/>
    </source>
</evidence>
<sequence length="126" mass="13499">MAASSRVAVRVLSASGGGRWRLDETAEPTLGEGGYGAEVRDALARRSEHLVEEGVAAGWEQVRYPRGMVATLREREVADLAGRLETQSGLPHQPSAQGEYVTGTYRQRFALASGRIAMIDDGLGLS</sequence>
<organism evidence="1 2">
    <name type="scientific">Nguyenibacter vanlangensis</name>
    <dbReference type="NCBI Taxonomy" id="1216886"/>
    <lineage>
        <taxon>Bacteria</taxon>
        <taxon>Pseudomonadati</taxon>
        <taxon>Pseudomonadota</taxon>
        <taxon>Alphaproteobacteria</taxon>
        <taxon>Acetobacterales</taxon>
        <taxon>Acetobacteraceae</taxon>
        <taxon>Nguyenibacter</taxon>
    </lineage>
</organism>
<dbReference type="Proteomes" id="UP001449795">
    <property type="component" value="Chromosome"/>
</dbReference>
<protein>
    <submittedName>
        <fullName evidence="1">DUF3363 domain-containing protein</fullName>
    </submittedName>
</protein>
<reference evidence="1 2" key="1">
    <citation type="submission" date="2024-04" db="EMBL/GenBank/DDBJ databases">
        <title>Complete genome sequence of Nguyenibacter vanlangesis HBCM-1154, a strain capable of nitrogen fixation, IAA production, and phosphorus solubilization isolated from sugarcane soil.</title>
        <authorList>
            <person name="MY HANH P."/>
        </authorList>
    </citation>
    <scope>NUCLEOTIDE SEQUENCE [LARGE SCALE GENOMIC DNA]</scope>
    <source>
        <strain evidence="1 2">HBCM 1154</strain>
    </source>
</reference>
<dbReference type="InterPro" id="IPR021795">
    <property type="entry name" value="DUF3363"/>
</dbReference>
<dbReference type="Pfam" id="PF11843">
    <property type="entry name" value="DUF3363"/>
    <property type="match status" value="1"/>
</dbReference>
<name>A0ABZ3D9C8_9PROT</name>
<dbReference type="EMBL" id="CP152276">
    <property type="protein sequence ID" value="XAE44421.1"/>
    <property type="molecule type" value="Genomic_DNA"/>
</dbReference>
<proteinExistence type="predicted"/>
<gene>
    <name evidence="1" type="ORF">AAC691_08315</name>
</gene>
<keyword evidence="2" id="KW-1185">Reference proteome</keyword>
<evidence type="ECO:0000313" key="2">
    <source>
        <dbReference type="Proteomes" id="UP001449795"/>
    </source>
</evidence>
<dbReference type="RefSeq" id="WP_342629682.1">
    <property type="nucleotide sequence ID" value="NZ_CP152276.1"/>
</dbReference>
<accession>A0ABZ3D9C8</accession>